<evidence type="ECO:0000259" key="6">
    <source>
        <dbReference type="Pfam" id="PF24654"/>
    </source>
</evidence>
<evidence type="ECO:0000259" key="4">
    <source>
        <dbReference type="Pfam" id="PF15627"/>
    </source>
</evidence>
<dbReference type="OrthoDB" id="5527234at2759"/>
<dbReference type="InterPro" id="IPR052299">
    <property type="entry name" value="CEP76"/>
</dbReference>
<dbReference type="Pfam" id="PF15627">
    <property type="entry name" value="CEP76-C2"/>
    <property type="match status" value="1"/>
</dbReference>
<comment type="caution">
    <text evidence="8">The sequence shown here is derived from an EMBL/GenBank/DDBJ whole genome shotgun (WGS) entry which is preliminary data.</text>
</comment>
<evidence type="ECO:0000256" key="1">
    <source>
        <dbReference type="ARBA" id="ARBA00004300"/>
    </source>
</evidence>
<dbReference type="GO" id="GO:0005814">
    <property type="term" value="C:centriole"/>
    <property type="evidence" value="ECO:0007669"/>
    <property type="project" value="TreeGrafter"/>
</dbReference>
<evidence type="ECO:0000259" key="5">
    <source>
        <dbReference type="Pfam" id="PF24652"/>
    </source>
</evidence>
<evidence type="ECO:0000256" key="2">
    <source>
        <dbReference type="ARBA" id="ARBA00022490"/>
    </source>
</evidence>
<keyword evidence="2" id="KW-0963">Cytoplasm</keyword>
<evidence type="ECO:0000259" key="7">
    <source>
        <dbReference type="Pfam" id="PF24656"/>
    </source>
</evidence>
<dbReference type="Proteomes" id="UP000242188">
    <property type="component" value="Unassembled WGS sequence"/>
</dbReference>
<dbReference type="Pfam" id="PF24652">
    <property type="entry name" value="CEP76_C"/>
    <property type="match status" value="1"/>
</dbReference>
<dbReference type="InterPro" id="IPR056289">
    <property type="entry name" value="CEP76_N"/>
</dbReference>
<sequence length="661" mass="74619">MALPPEKISELKQIIHSQLSQMDVQNRIRDIISESIQDEYPGRMDQVGEEELLQKLKQRGLVDDILQKLQFDSSGGANNGRPATHFQDKDDKLTQLPSKKANIDPTRRYLYFHIRAGKAFLEHIEDTDPVPGQVTSHFTFHLYFRGQRFRSRPVPCACEPSIDEGFLLELHKESAGEAAKMADPSSMLSISDPVHLVLIKTDMIGETSLVSSHFFEWRPVLAASGGRLSMSLELKGIGSESKVAAGVLEILVELFPKAQKSIGQDILTAQLTMERNRQAERERLFLVYAKQWWKEYLQIRPEHSDRLVKIFAQDENATNRPVCSFVKPLRAGRLLDTARHAARFVSLIHHERIQMLGGGSRTEQWTNMHAFMCRNKGDTEDHATLLCSLLLGFGLDAYVCVGTKAKGAVVAWVMAITVDGQITFWESLNGHRYLHVPIDPNAPPLDKQHRPKYPYKTVGCVFNHQSFYANSQPMDSVEVCIFDLKNESRWKSMSQDAILSVCGPGASPQWPSLPPLCASNLDPSLVSNDLEQQLRLLTFEHRRDQGLTTAWDDQLSYLLTPALSAYEMERVTGLTAGNEEFQDSIKQAVPDGHTFKGFPIQFSHRNARKAFVTCLKSPVCEEIINCRGDHVRLAVRVRIYPYPESACATWVMFAAKYKSIL</sequence>
<protein>
    <submittedName>
        <fullName evidence="8">Centrosomal protein of 76 kDa</fullName>
    </submittedName>
</protein>
<dbReference type="InterPro" id="IPR056288">
    <property type="entry name" value="CEP76_C"/>
</dbReference>
<dbReference type="InterPro" id="IPR028926">
    <property type="entry name" value="CEP76-C2"/>
</dbReference>
<dbReference type="InterPro" id="IPR056290">
    <property type="entry name" value="CEPT76/DRC7_peptidase-like_dom"/>
</dbReference>
<dbReference type="Pfam" id="PF24654">
    <property type="entry name" value="CEP76_N"/>
    <property type="match status" value="1"/>
</dbReference>
<evidence type="ECO:0000313" key="8">
    <source>
        <dbReference type="EMBL" id="OWF37980.1"/>
    </source>
</evidence>
<keyword evidence="9" id="KW-1185">Reference proteome</keyword>
<feature type="domain" description="CEP76/DRC7 peptidase-like" evidence="7">
    <location>
        <begin position="363"/>
        <end position="493"/>
    </location>
</feature>
<proteinExistence type="predicted"/>
<dbReference type="PANTHER" id="PTHR46436">
    <property type="entry name" value="CENTROSOMAL PROTEIN OF 76 KDA"/>
    <property type="match status" value="1"/>
</dbReference>
<evidence type="ECO:0000256" key="3">
    <source>
        <dbReference type="SAM" id="MobiDB-lite"/>
    </source>
</evidence>
<feature type="region of interest" description="Disordered" evidence="3">
    <location>
        <begin position="72"/>
        <end position="95"/>
    </location>
</feature>
<feature type="domain" description="CEP76 N-terminal" evidence="6">
    <location>
        <begin position="10"/>
        <end position="69"/>
    </location>
</feature>
<dbReference type="Pfam" id="PF24656">
    <property type="entry name" value="CEPT76_peptidase"/>
    <property type="match status" value="1"/>
</dbReference>
<gene>
    <name evidence="8" type="ORF">KP79_PYT14300</name>
</gene>
<dbReference type="STRING" id="6573.A0A210PN90"/>
<evidence type="ECO:0000313" key="9">
    <source>
        <dbReference type="Proteomes" id="UP000242188"/>
    </source>
</evidence>
<feature type="domain" description="Centrosomal protein of 76 kDa C-terminal" evidence="5">
    <location>
        <begin position="522"/>
        <end position="658"/>
    </location>
</feature>
<dbReference type="PANTHER" id="PTHR46436:SF1">
    <property type="entry name" value="CENTROSOMAL PROTEIN OF 76 KDA"/>
    <property type="match status" value="1"/>
</dbReference>
<comment type="subcellular location">
    <subcellularLocation>
        <location evidence="1">Cytoplasm</location>
        <location evidence="1">Cytoskeleton</location>
        <location evidence="1">Microtubule organizing center</location>
        <location evidence="1">Centrosome</location>
    </subcellularLocation>
</comment>
<dbReference type="AlphaFoldDB" id="A0A210PN90"/>
<dbReference type="EMBL" id="NEDP02005575">
    <property type="protein sequence ID" value="OWF37980.1"/>
    <property type="molecule type" value="Genomic_DNA"/>
</dbReference>
<dbReference type="GO" id="GO:0046599">
    <property type="term" value="P:regulation of centriole replication"/>
    <property type="evidence" value="ECO:0007669"/>
    <property type="project" value="TreeGrafter"/>
</dbReference>
<dbReference type="GO" id="GO:0005813">
    <property type="term" value="C:centrosome"/>
    <property type="evidence" value="ECO:0007669"/>
    <property type="project" value="UniProtKB-SubCell"/>
</dbReference>
<dbReference type="Gene3D" id="3.10.620.30">
    <property type="match status" value="1"/>
</dbReference>
<accession>A0A210PN90</accession>
<name>A0A210PN90_MIZYE</name>
<feature type="domain" description="CEP76 C2" evidence="4">
    <location>
        <begin position="102"/>
        <end position="259"/>
    </location>
</feature>
<organism evidence="8 9">
    <name type="scientific">Mizuhopecten yessoensis</name>
    <name type="common">Japanese scallop</name>
    <name type="synonym">Patinopecten yessoensis</name>
    <dbReference type="NCBI Taxonomy" id="6573"/>
    <lineage>
        <taxon>Eukaryota</taxon>
        <taxon>Metazoa</taxon>
        <taxon>Spiralia</taxon>
        <taxon>Lophotrochozoa</taxon>
        <taxon>Mollusca</taxon>
        <taxon>Bivalvia</taxon>
        <taxon>Autobranchia</taxon>
        <taxon>Pteriomorphia</taxon>
        <taxon>Pectinida</taxon>
        <taxon>Pectinoidea</taxon>
        <taxon>Pectinidae</taxon>
        <taxon>Mizuhopecten</taxon>
    </lineage>
</organism>
<reference evidence="8 9" key="1">
    <citation type="journal article" date="2017" name="Nat. Ecol. Evol.">
        <title>Scallop genome provides insights into evolution of bilaterian karyotype and development.</title>
        <authorList>
            <person name="Wang S."/>
            <person name="Zhang J."/>
            <person name="Jiao W."/>
            <person name="Li J."/>
            <person name="Xun X."/>
            <person name="Sun Y."/>
            <person name="Guo X."/>
            <person name="Huan P."/>
            <person name="Dong B."/>
            <person name="Zhang L."/>
            <person name="Hu X."/>
            <person name="Sun X."/>
            <person name="Wang J."/>
            <person name="Zhao C."/>
            <person name="Wang Y."/>
            <person name="Wang D."/>
            <person name="Huang X."/>
            <person name="Wang R."/>
            <person name="Lv J."/>
            <person name="Li Y."/>
            <person name="Zhang Z."/>
            <person name="Liu B."/>
            <person name="Lu W."/>
            <person name="Hui Y."/>
            <person name="Liang J."/>
            <person name="Zhou Z."/>
            <person name="Hou R."/>
            <person name="Li X."/>
            <person name="Liu Y."/>
            <person name="Li H."/>
            <person name="Ning X."/>
            <person name="Lin Y."/>
            <person name="Zhao L."/>
            <person name="Xing Q."/>
            <person name="Dou J."/>
            <person name="Li Y."/>
            <person name="Mao J."/>
            <person name="Guo H."/>
            <person name="Dou H."/>
            <person name="Li T."/>
            <person name="Mu C."/>
            <person name="Jiang W."/>
            <person name="Fu Q."/>
            <person name="Fu X."/>
            <person name="Miao Y."/>
            <person name="Liu J."/>
            <person name="Yu Q."/>
            <person name="Li R."/>
            <person name="Liao H."/>
            <person name="Li X."/>
            <person name="Kong Y."/>
            <person name="Jiang Z."/>
            <person name="Chourrout D."/>
            <person name="Li R."/>
            <person name="Bao Z."/>
        </authorList>
    </citation>
    <scope>NUCLEOTIDE SEQUENCE [LARGE SCALE GENOMIC DNA]</scope>
    <source>
        <strain evidence="8 9">PY_sf001</strain>
    </source>
</reference>